<dbReference type="EC" id="4.1.99.12" evidence="5"/>
<dbReference type="EMBL" id="NCXP01000030">
    <property type="protein sequence ID" value="OSC38963.1"/>
    <property type="molecule type" value="Genomic_DNA"/>
</dbReference>
<dbReference type="InterPro" id="IPR036144">
    <property type="entry name" value="RibA-like_sf"/>
</dbReference>
<dbReference type="GO" id="GO:0008686">
    <property type="term" value="F:3,4-dihydroxy-2-butanone-4-phosphate synthase activity"/>
    <property type="evidence" value="ECO:0007669"/>
    <property type="project" value="UniProtKB-EC"/>
</dbReference>
<dbReference type="RefSeq" id="WP_085326810.1">
    <property type="nucleotide sequence ID" value="NZ_NCXP01000030.1"/>
</dbReference>
<feature type="domain" description="GTP cyclohydrolase II" evidence="8">
    <location>
        <begin position="206"/>
        <end position="292"/>
    </location>
</feature>
<accession>A0A1X2LQX4</accession>
<dbReference type="Gene3D" id="3.90.870.10">
    <property type="entry name" value="DHBP synthase"/>
    <property type="match status" value="1"/>
</dbReference>
<evidence type="ECO:0000256" key="4">
    <source>
        <dbReference type="ARBA" id="ARBA00005520"/>
    </source>
</evidence>
<dbReference type="InterPro" id="IPR032677">
    <property type="entry name" value="GTP_cyclohydro_II"/>
</dbReference>
<gene>
    <name evidence="9" type="ORF">B8W66_18805</name>
</gene>
<comment type="pathway">
    <text evidence="3">Cofactor biosynthesis; riboflavin biosynthesis; 2-hydroxy-3-oxobutyl phosphate from D-ribulose 5-phosphate: step 1/1.</text>
</comment>
<dbReference type="GO" id="GO:0005829">
    <property type="term" value="C:cytosol"/>
    <property type="evidence" value="ECO:0007669"/>
    <property type="project" value="TreeGrafter"/>
</dbReference>
<dbReference type="STRING" id="1430326.B8W66_18805"/>
<dbReference type="Gene3D" id="3.40.50.10990">
    <property type="entry name" value="GTP cyclohydrolase II"/>
    <property type="match status" value="1"/>
</dbReference>
<evidence type="ECO:0000256" key="2">
    <source>
        <dbReference type="ARBA" id="ARBA00002284"/>
    </source>
</evidence>
<reference evidence="9 10" key="1">
    <citation type="submission" date="2017-04" db="EMBL/GenBank/DDBJ databases">
        <title>The new phylogeny of genus Mycobacterium.</title>
        <authorList>
            <person name="Tortoli E."/>
            <person name="Trovato A."/>
            <person name="Cirillo D.M."/>
        </authorList>
    </citation>
    <scope>NUCLEOTIDE SEQUENCE [LARGE SCALE GENOMIC DNA]</scope>
    <source>
        <strain evidence="9 10">TBL 1200985</strain>
    </source>
</reference>
<keyword evidence="10" id="KW-1185">Reference proteome</keyword>
<name>A0A1X2LQX4_9MYCO</name>
<dbReference type="Pfam" id="PF00925">
    <property type="entry name" value="GTP_cyclohydro2"/>
    <property type="match status" value="1"/>
</dbReference>
<evidence type="ECO:0000256" key="3">
    <source>
        <dbReference type="ARBA" id="ARBA00004904"/>
    </source>
</evidence>
<dbReference type="PANTHER" id="PTHR21327:SF18">
    <property type="entry name" value="3,4-DIHYDROXY-2-BUTANONE 4-PHOSPHATE SYNTHASE"/>
    <property type="match status" value="1"/>
</dbReference>
<dbReference type="GO" id="GO:0009231">
    <property type="term" value="P:riboflavin biosynthetic process"/>
    <property type="evidence" value="ECO:0007669"/>
    <property type="project" value="UniProtKB-UniPathway"/>
</dbReference>
<dbReference type="OrthoDB" id="9793111at2"/>
<dbReference type="Proteomes" id="UP000193247">
    <property type="component" value="Unassembled WGS sequence"/>
</dbReference>
<sequence length="357" mass="37338">MRTTDVRVRRAITAIAAGHPVVLTDDGDSDGYLVFAADAATAKLVAFTIRHTSGYLRIALPGGECERLNLPPMCHRDTTHCVSVDFRGTGTGISASDRARTIAALASAKSDASDFLRPGHVVPVRSGPNGVLGRHAPADAAVDLAGLAGRRQAAALCEIVSRRTPAQMARGAELVEFAVEHGLAVASIAELAAYRRRTEPQVVRLTEATLPTWAGDSRVIGFRDVHDLGEHLAVIIGSAGAGVPVPLHVHIECLTGDVFGSTLCRCGSALNGALTAMSAQRSGVVLYLRPPGPARACGLFARGDAATDEMSETVTWILRDLGVYAIRLSDDMPGFGLVMFGAIREHGPGARQLAAAG</sequence>
<proteinExistence type="inferred from homology"/>
<comment type="function">
    <text evidence="2">Catalyzes the conversion of D-ribulose 5-phosphate to formate and 3,4-dihydroxy-2-butanone 4-phosphate.</text>
</comment>
<evidence type="ECO:0000313" key="9">
    <source>
        <dbReference type="EMBL" id="OSC38963.1"/>
    </source>
</evidence>
<comment type="caution">
    <text evidence="9">The sequence shown here is derived from an EMBL/GenBank/DDBJ whole genome shotgun (WGS) entry which is preliminary data.</text>
</comment>
<dbReference type="SUPFAM" id="SSF55821">
    <property type="entry name" value="YrdC/RibB"/>
    <property type="match status" value="1"/>
</dbReference>
<dbReference type="UniPathway" id="UPA00275">
    <property type="reaction ID" value="UER00399"/>
</dbReference>
<dbReference type="PIRSF" id="PIRSF001259">
    <property type="entry name" value="RibA"/>
    <property type="match status" value="1"/>
</dbReference>
<comment type="catalytic activity">
    <reaction evidence="1">
        <text>D-ribulose 5-phosphate = (2S)-2-hydroxy-3-oxobutyl phosphate + formate + H(+)</text>
        <dbReference type="Rhea" id="RHEA:18457"/>
        <dbReference type="ChEBI" id="CHEBI:15378"/>
        <dbReference type="ChEBI" id="CHEBI:15740"/>
        <dbReference type="ChEBI" id="CHEBI:58121"/>
        <dbReference type="ChEBI" id="CHEBI:58830"/>
        <dbReference type="EC" id="4.1.99.12"/>
    </reaction>
</comment>
<evidence type="ECO:0000256" key="7">
    <source>
        <dbReference type="ARBA" id="ARBA00022723"/>
    </source>
</evidence>
<evidence type="ECO:0000256" key="5">
    <source>
        <dbReference type="ARBA" id="ARBA00012153"/>
    </source>
</evidence>
<evidence type="ECO:0000256" key="6">
    <source>
        <dbReference type="ARBA" id="ARBA00022619"/>
    </source>
</evidence>
<dbReference type="GO" id="GO:0003935">
    <property type="term" value="F:GTP cyclohydrolase II activity"/>
    <property type="evidence" value="ECO:0007669"/>
    <property type="project" value="TreeGrafter"/>
</dbReference>
<evidence type="ECO:0000313" key="10">
    <source>
        <dbReference type="Proteomes" id="UP000193247"/>
    </source>
</evidence>
<dbReference type="AlphaFoldDB" id="A0A1X2LQX4"/>
<dbReference type="GO" id="GO:0046872">
    <property type="term" value="F:metal ion binding"/>
    <property type="evidence" value="ECO:0007669"/>
    <property type="project" value="UniProtKB-KW"/>
</dbReference>
<dbReference type="InterPro" id="IPR017945">
    <property type="entry name" value="DHBP_synth_RibB-like_a/b_dom"/>
</dbReference>
<protein>
    <recommendedName>
        <fullName evidence="5">3,4-dihydroxy-2-butanone-4-phosphate synthase</fullName>
        <ecNumber evidence="5">4.1.99.12</ecNumber>
    </recommendedName>
</protein>
<dbReference type="InterPro" id="IPR000422">
    <property type="entry name" value="DHBP_synthase_RibB"/>
</dbReference>
<organism evidence="9 10">
    <name type="scientific">Mycobacterium decipiens</name>
    <dbReference type="NCBI Taxonomy" id="1430326"/>
    <lineage>
        <taxon>Bacteria</taxon>
        <taxon>Bacillati</taxon>
        <taxon>Actinomycetota</taxon>
        <taxon>Actinomycetes</taxon>
        <taxon>Mycobacteriales</taxon>
        <taxon>Mycobacteriaceae</taxon>
        <taxon>Mycobacterium</taxon>
    </lineage>
</organism>
<evidence type="ECO:0000256" key="1">
    <source>
        <dbReference type="ARBA" id="ARBA00000141"/>
    </source>
</evidence>
<dbReference type="PANTHER" id="PTHR21327">
    <property type="entry name" value="GTP CYCLOHYDROLASE II-RELATED"/>
    <property type="match status" value="1"/>
</dbReference>
<dbReference type="SUPFAM" id="SSF142695">
    <property type="entry name" value="RibA-like"/>
    <property type="match status" value="1"/>
</dbReference>
<comment type="similarity">
    <text evidence="4">In the N-terminal section; belongs to the DHBP synthase family.</text>
</comment>
<keyword evidence="6" id="KW-0686">Riboflavin biosynthesis</keyword>
<evidence type="ECO:0000259" key="8">
    <source>
        <dbReference type="Pfam" id="PF00925"/>
    </source>
</evidence>
<keyword evidence="7" id="KW-0479">Metal-binding</keyword>
<dbReference type="Pfam" id="PF00926">
    <property type="entry name" value="DHBP_synthase"/>
    <property type="match status" value="1"/>
</dbReference>